<reference evidence="1 2" key="1">
    <citation type="journal article" date="2015" name="Antonie Van Leeuwenhoek">
        <title>A phylogenomic and molecular marker based taxonomic framework for the order Xanthomonadales: proposal to transfer the families Algiphilaceae and Solimonadaceae to the order Nevskiales ord. nov. and to create a new family within the order Xanthomonadales, the family Rhodanobacteraceae fam. nov., containing the genus Rhodanobacter and its closest relatives.</title>
        <authorList>
            <person name="Naushad S."/>
            <person name="Adeolu M."/>
            <person name="Wong S."/>
            <person name="Sohail M."/>
            <person name="Schellhorn H.E."/>
            <person name="Gupta R.S."/>
        </authorList>
    </citation>
    <scope>NUCLEOTIDE SEQUENCE [LARGE SCALE GENOMIC DNA]</scope>
    <source>
        <strain evidence="1 2">DSM 16301</strain>
    </source>
</reference>
<evidence type="ECO:0000313" key="1">
    <source>
        <dbReference type="EMBL" id="KLD65443.1"/>
    </source>
</evidence>
<dbReference type="InterPro" id="IPR009414">
    <property type="entry name" value="DUF1064"/>
</dbReference>
<comment type="caution">
    <text evidence="1">The sequence shown here is derived from an EMBL/GenBank/DDBJ whole genome shotgun (WGS) entry which is preliminary data.</text>
</comment>
<sequence>MQPGQEKRSKYGNKPTVVDGVRFDSKKEARYFEDLKRRKAAGEVWYWLRQVPLHLPGGTRYVVDFLVFFKDPERDPEYVDVKGKQTEVFRVKRREVEAAYPVRIQCV</sequence>
<organism evidence="1 2">
    <name type="scientific">Dyella japonica DSM 16301</name>
    <dbReference type="NCBI Taxonomy" id="1440762"/>
    <lineage>
        <taxon>Bacteria</taxon>
        <taxon>Pseudomonadati</taxon>
        <taxon>Pseudomonadota</taxon>
        <taxon>Gammaproteobacteria</taxon>
        <taxon>Lysobacterales</taxon>
        <taxon>Rhodanobacteraceae</taxon>
        <taxon>Dyella</taxon>
    </lineage>
</organism>
<dbReference type="AlphaFoldDB" id="A0A0G9H764"/>
<protein>
    <recommendedName>
        <fullName evidence="3">DUF1064 domain-containing protein</fullName>
    </recommendedName>
</protein>
<dbReference type="STRING" id="1440762.Y882_02685"/>
<evidence type="ECO:0008006" key="3">
    <source>
        <dbReference type="Google" id="ProtNLM"/>
    </source>
</evidence>
<gene>
    <name evidence="1" type="ORF">Y882_02685</name>
</gene>
<dbReference type="Proteomes" id="UP000035481">
    <property type="component" value="Unassembled WGS sequence"/>
</dbReference>
<evidence type="ECO:0000313" key="2">
    <source>
        <dbReference type="Proteomes" id="UP000035481"/>
    </source>
</evidence>
<dbReference type="PATRIC" id="fig|1440762.4.peg.3318"/>
<name>A0A0G9H764_9GAMM</name>
<dbReference type="Pfam" id="PF06356">
    <property type="entry name" value="DUF1064"/>
    <property type="match status" value="1"/>
</dbReference>
<accession>A0A0G9H764</accession>
<dbReference type="EMBL" id="JPLA01000006">
    <property type="protein sequence ID" value="KLD65443.1"/>
    <property type="molecule type" value="Genomic_DNA"/>
</dbReference>
<proteinExistence type="predicted"/>